<feature type="domain" description="Carboxymuconolactone decarboxylase-like" evidence="1">
    <location>
        <begin position="43"/>
        <end position="118"/>
    </location>
</feature>
<name>A0A839EQK0_9GAMM</name>
<dbReference type="EMBL" id="JACGXL010000001">
    <property type="protein sequence ID" value="MBA8886597.1"/>
    <property type="molecule type" value="Genomic_DNA"/>
</dbReference>
<keyword evidence="3" id="KW-1185">Reference proteome</keyword>
<proteinExistence type="predicted"/>
<dbReference type="SUPFAM" id="SSF69118">
    <property type="entry name" value="AhpD-like"/>
    <property type="match status" value="1"/>
</dbReference>
<gene>
    <name evidence="2" type="ORF">FHW12_000788</name>
</gene>
<dbReference type="NCBIfam" id="TIGR00778">
    <property type="entry name" value="ahpD_dom"/>
    <property type="match status" value="1"/>
</dbReference>
<dbReference type="GO" id="GO:0051920">
    <property type="term" value="F:peroxiredoxin activity"/>
    <property type="evidence" value="ECO:0007669"/>
    <property type="project" value="InterPro"/>
</dbReference>
<sequence>MSYIPALPRNAVAPAVGASLDAVQKKLGVLPNMFRTFAHTPVALNAYLQLAEVAASGRFDAKQRELIALAVGDRNGCDYCLAAHGAIGRMVGLAPGEIAAARAASATRAGDAAVLALAQRIVDARGHVPTAELDAFKAAGFDDAAILEVLVNVVLNIYTNYTNHLARTDIDFPAAPAAHAA</sequence>
<dbReference type="Proteomes" id="UP000550401">
    <property type="component" value="Unassembled WGS sequence"/>
</dbReference>
<dbReference type="RefSeq" id="WP_182529662.1">
    <property type="nucleotide sequence ID" value="NZ_JACGXL010000001.1"/>
</dbReference>
<dbReference type="InterPro" id="IPR003779">
    <property type="entry name" value="CMD-like"/>
</dbReference>
<evidence type="ECO:0000313" key="3">
    <source>
        <dbReference type="Proteomes" id="UP000550401"/>
    </source>
</evidence>
<dbReference type="Gene3D" id="1.20.1290.10">
    <property type="entry name" value="AhpD-like"/>
    <property type="match status" value="1"/>
</dbReference>
<protein>
    <submittedName>
        <fullName evidence="2">Putative peroxidase-related enzyme</fullName>
    </submittedName>
</protein>
<dbReference type="PANTHER" id="PTHR35446">
    <property type="entry name" value="SI:CH211-175M2.5"/>
    <property type="match status" value="1"/>
</dbReference>
<evidence type="ECO:0000259" key="1">
    <source>
        <dbReference type="Pfam" id="PF02627"/>
    </source>
</evidence>
<reference evidence="2 3" key="1">
    <citation type="submission" date="2020-07" db="EMBL/GenBank/DDBJ databases">
        <title>Genomic Encyclopedia of Type Strains, Phase IV (KMG-V): Genome sequencing to study the core and pangenomes of soil and plant-associated prokaryotes.</title>
        <authorList>
            <person name="Whitman W."/>
        </authorList>
    </citation>
    <scope>NUCLEOTIDE SEQUENCE [LARGE SCALE GENOMIC DNA]</scope>
    <source>
        <strain evidence="2 3">RH2WT43</strain>
    </source>
</reference>
<comment type="caution">
    <text evidence="2">The sequence shown here is derived from an EMBL/GenBank/DDBJ whole genome shotgun (WGS) entry which is preliminary data.</text>
</comment>
<organism evidence="2 3">
    <name type="scientific">Dokdonella fugitiva</name>
    <dbReference type="NCBI Taxonomy" id="328517"/>
    <lineage>
        <taxon>Bacteria</taxon>
        <taxon>Pseudomonadati</taxon>
        <taxon>Pseudomonadota</taxon>
        <taxon>Gammaproteobacteria</taxon>
        <taxon>Lysobacterales</taxon>
        <taxon>Rhodanobacteraceae</taxon>
        <taxon>Dokdonella</taxon>
    </lineage>
</organism>
<accession>A0A839EQK0</accession>
<dbReference type="Pfam" id="PF02627">
    <property type="entry name" value="CMD"/>
    <property type="match status" value="1"/>
</dbReference>
<keyword evidence="2" id="KW-0575">Peroxidase</keyword>
<dbReference type="InterPro" id="IPR029032">
    <property type="entry name" value="AhpD-like"/>
</dbReference>
<evidence type="ECO:0000313" key="2">
    <source>
        <dbReference type="EMBL" id="MBA8886597.1"/>
    </source>
</evidence>
<dbReference type="AlphaFoldDB" id="A0A839EQK0"/>
<dbReference type="InterPro" id="IPR004675">
    <property type="entry name" value="AhpD_core"/>
</dbReference>
<keyword evidence="2" id="KW-0560">Oxidoreductase</keyword>
<dbReference type="PANTHER" id="PTHR35446:SF3">
    <property type="entry name" value="CMD DOMAIN-CONTAINING PROTEIN"/>
    <property type="match status" value="1"/>
</dbReference>